<evidence type="ECO:0000313" key="16">
    <source>
        <dbReference type="EMBL" id="CCH46770.1"/>
    </source>
</evidence>
<dbReference type="InterPro" id="IPR049383">
    <property type="entry name" value="UbiD-like_N"/>
</dbReference>
<dbReference type="InterPro" id="IPR049381">
    <property type="entry name" value="UbiD-like_C"/>
</dbReference>
<dbReference type="HAMAP" id="MF_01983">
    <property type="entry name" value="UbiD_FDC"/>
    <property type="match status" value="1"/>
</dbReference>
<dbReference type="Pfam" id="PF01977">
    <property type="entry name" value="UbiD"/>
    <property type="match status" value="1"/>
</dbReference>
<comment type="catalytic activity">
    <reaction evidence="12">
        <text>(E)-ferulate + H(+) = 2-methoxy-4-vinylphenol + CO2</text>
        <dbReference type="Rhea" id="RHEA:33807"/>
        <dbReference type="ChEBI" id="CHEBI:15378"/>
        <dbReference type="ChEBI" id="CHEBI:16526"/>
        <dbReference type="ChEBI" id="CHEBI:29749"/>
        <dbReference type="ChEBI" id="CHEBI:42438"/>
        <dbReference type="EC" id="4.1.1.102"/>
    </reaction>
</comment>
<feature type="active site" description="Proton donor" evidence="12">
    <location>
        <position position="303"/>
    </location>
</feature>
<dbReference type="Gene3D" id="1.20.5.4570">
    <property type="match status" value="1"/>
</dbReference>
<feature type="binding site" evidence="12">
    <location>
        <begin position="188"/>
        <end position="193"/>
    </location>
    <ligand>
        <name>prenylated FMN</name>
        <dbReference type="ChEBI" id="CHEBI:87746"/>
    </ligand>
</feature>
<comment type="subcellular location">
    <subcellularLocation>
        <location evidence="12">Cytoplasm</location>
    </subcellularLocation>
</comment>
<proteinExistence type="inferred from homology"/>
<dbReference type="GO" id="GO:0016831">
    <property type="term" value="F:carboxy-lyase activity"/>
    <property type="evidence" value="ECO:0007669"/>
    <property type="project" value="UniProtKB-UniRule"/>
</dbReference>
<accession>K0KNG7</accession>
<dbReference type="PANTHER" id="PTHR30108:SF17">
    <property type="entry name" value="FERULIC ACID DECARBOXYLASE 1"/>
    <property type="match status" value="1"/>
</dbReference>
<protein>
    <recommendedName>
        <fullName evidence="11 12">Ferulic acid decarboxylase 1</fullName>
        <ecNumber evidence="10 12">4.1.1.102</ecNumber>
    </recommendedName>
    <alternativeName>
        <fullName evidence="12">Phenacrylate decarboxylase</fullName>
    </alternativeName>
</protein>
<comment type="cofactor">
    <cofactor evidence="1 12">
        <name>Mn(2+)</name>
        <dbReference type="ChEBI" id="CHEBI:29035"/>
    </cofactor>
</comment>
<evidence type="ECO:0000259" key="15">
    <source>
        <dbReference type="Pfam" id="PF20696"/>
    </source>
</evidence>
<keyword evidence="3" id="KW-0285">Flavoprotein</keyword>
<dbReference type="GO" id="GO:0005737">
    <property type="term" value="C:cytoplasm"/>
    <property type="evidence" value="ECO:0007669"/>
    <property type="project" value="UniProtKB-SubCell"/>
</dbReference>
<dbReference type="GO" id="GO:0033494">
    <property type="term" value="P:ferulate metabolic process"/>
    <property type="evidence" value="ECO:0007669"/>
    <property type="project" value="UniProtKB-UniRule"/>
</dbReference>
<feature type="binding site" evidence="12">
    <location>
        <begin position="210"/>
        <end position="211"/>
    </location>
    <ligand>
        <name>prenylated FMN</name>
        <dbReference type="ChEBI" id="CHEBI:87746"/>
    </ligand>
</feature>
<evidence type="ECO:0000256" key="6">
    <source>
        <dbReference type="ARBA" id="ARBA00022793"/>
    </source>
</evidence>
<feature type="domain" description="3-octaprenyl-4-hydroxybenzoate carboxy-lyase-like N-terminal" evidence="14">
    <location>
        <begin position="32"/>
        <end position="119"/>
    </location>
</feature>
<comment type="catalytic activity">
    <reaction evidence="12">
        <text>(E)-4-coumarate + H(+) = 4-vinylphenol + CO2</text>
        <dbReference type="Rhea" id="RHEA:33227"/>
        <dbReference type="ChEBI" id="CHEBI:1883"/>
        <dbReference type="ChEBI" id="CHEBI:12876"/>
        <dbReference type="ChEBI" id="CHEBI:15378"/>
        <dbReference type="ChEBI" id="CHEBI:16526"/>
        <dbReference type="EC" id="4.1.1.102"/>
    </reaction>
</comment>
<evidence type="ECO:0000256" key="10">
    <source>
        <dbReference type="ARBA" id="ARBA00066982"/>
    </source>
</evidence>
<comment type="catalytic activity">
    <reaction evidence="9 12">
        <text>(E)-cinnamate + H(+) = styrene + CO2</text>
        <dbReference type="Rhea" id="RHEA:46920"/>
        <dbReference type="ChEBI" id="CHEBI:15378"/>
        <dbReference type="ChEBI" id="CHEBI:15669"/>
        <dbReference type="ChEBI" id="CHEBI:16526"/>
        <dbReference type="ChEBI" id="CHEBI:27452"/>
        <dbReference type="EC" id="4.1.1.102"/>
    </reaction>
</comment>
<feature type="domain" description="3-octaprenyl-4-hydroxybenzoate carboxy-lyase-like Rift-related" evidence="13">
    <location>
        <begin position="134"/>
        <end position="338"/>
    </location>
</feature>
<feature type="binding site" evidence="12">
    <location>
        <position position="254"/>
    </location>
    <ligand>
        <name>prenylated FMN</name>
        <dbReference type="ChEBI" id="CHEBI:87746"/>
    </ligand>
</feature>
<comment type="similarity">
    <text evidence="12">Belongs to the UbiD family. UbiD-like/FDC subfamily.</text>
</comment>
<dbReference type="FunCoup" id="K0KNG7">
    <property type="interactions" value="16"/>
</dbReference>
<dbReference type="HOGENOM" id="CLU_023348_0_0_1"/>
<evidence type="ECO:0000256" key="4">
    <source>
        <dbReference type="ARBA" id="ARBA00022643"/>
    </source>
</evidence>
<keyword evidence="2 12" id="KW-0963">Cytoplasm</keyword>
<dbReference type="InParanoid" id="K0KNG7"/>
<evidence type="ECO:0000256" key="7">
    <source>
        <dbReference type="ARBA" id="ARBA00023211"/>
    </source>
</evidence>
<dbReference type="EC" id="4.1.1.102" evidence="10 12"/>
<dbReference type="GO" id="GO:0046281">
    <property type="term" value="P:cinnamic acid catabolic process"/>
    <property type="evidence" value="ECO:0007669"/>
    <property type="project" value="UniProtKB-UniRule"/>
</dbReference>
<dbReference type="NCBIfam" id="TIGR00148">
    <property type="entry name" value="UbiD family decarboxylase"/>
    <property type="match status" value="1"/>
</dbReference>
<keyword evidence="4" id="KW-0288">FMN</keyword>
<evidence type="ECO:0000259" key="13">
    <source>
        <dbReference type="Pfam" id="PF01977"/>
    </source>
</evidence>
<organism evidence="16 17">
    <name type="scientific">Wickerhamomyces ciferrii (strain ATCC 14091 / BCRC 22168 / CBS 111 / JCM 3599 / NBRC 0793 / NRRL Y-1031 F-60-10)</name>
    <name type="common">Yeast</name>
    <name type="synonym">Pichia ciferrii</name>
    <dbReference type="NCBI Taxonomy" id="1206466"/>
    <lineage>
        <taxon>Eukaryota</taxon>
        <taxon>Fungi</taxon>
        <taxon>Dikarya</taxon>
        <taxon>Ascomycota</taxon>
        <taxon>Saccharomycotina</taxon>
        <taxon>Saccharomycetes</taxon>
        <taxon>Phaffomycetales</taxon>
        <taxon>Wickerhamomycetaceae</taxon>
        <taxon>Wickerhamomyces</taxon>
    </lineage>
</organism>
<feature type="binding site" evidence="12">
    <location>
        <position position="188"/>
    </location>
    <ligand>
        <name>Mn(2+)</name>
        <dbReference type="ChEBI" id="CHEBI:29035"/>
    </ligand>
</feature>
<evidence type="ECO:0000256" key="12">
    <source>
        <dbReference type="HAMAP-Rule" id="MF_03196"/>
    </source>
</evidence>
<comment type="caution">
    <text evidence="16">The sequence shown here is derived from an EMBL/GenBank/DDBJ whole genome shotgun (WGS) entry which is preliminary data.</text>
</comment>
<keyword evidence="5 12" id="KW-0479">Metal-binding</keyword>
<keyword evidence="8 12" id="KW-0456">Lyase</keyword>
<gene>
    <name evidence="12" type="primary">FDC1</name>
    <name evidence="16" type="ORF">BN7_6369</name>
</gene>
<reference evidence="16 17" key="1">
    <citation type="journal article" date="2012" name="Eukaryot. Cell">
        <title>Draft genome sequence of Wickerhamomyces ciferrii NRRL Y-1031 F-60-10.</title>
        <authorList>
            <person name="Schneider J."/>
            <person name="Andrea H."/>
            <person name="Blom J."/>
            <person name="Jaenicke S."/>
            <person name="Ruckert C."/>
            <person name="Schorsch C."/>
            <person name="Szczepanowski R."/>
            <person name="Farwick M."/>
            <person name="Goesmann A."/>
            <person name="Puhler A."/>
            <person name="Schaffer S."/>
            <person name="Tauch A."/>
            <person name="Kohler T."/>
            <person name="Brinkrolf K."/>
        </authorList>
    </citation>
    <scope>NUCLEOTIDE SEQUENCE [LARGE SCALE GENOMIC DNA]</scope>
    <source>
        <strain evidence="17">ATCC 14091 / BCRC 22168 / CBS 111 / JCM 3599 / NBRC 0793 / NRRL Y-1031 F-60-10</strain>
    </source>
</reference>
<feature type="binding site" evidence="12">
    <location>
        <position position="412"/>
    </location>
    <ligand>
        <name>prenylated FMN</name>
        <dbReference type="ChEBI" id="CHEBI:87746"/>
    </ligand>
</feature>
<dbReference type="PANTHER" id="PTHR30108">
    <property type="entry name" value="3-OCTAPRENYL-4-HYDROXYBENZOATE CARBOXY-LYASE-RELATED"/>
    <property type="match status" value="1"/>
</dbReference>
<dbReference type="STRING" id="1206466.K0KNG7"/>
<feature type="binding site" evidence="12">
    <location>
        <position position="254"/>
    </location>
    <ligand>
        <name>Mn(2+)</name>
        <dbReference type="ChEBI" id="CHEBI:29035"/>
    </ligand>
</feature>
<dbReference type="InterPro" id="IPR002830">
    <property type="entry name" value="UbiD"/>
</dbReference>
<evidence type="ECO:0000259" key="14">
    <source>
        <dbReference type="Pfam" id="PF20695"/>
    </source>
</evidence>
<dbReference type="SUPFAM" id="SSF50475">
    <property type="entry name" value="FMN-binding split barrel"/>
    <property type="match status" value="1"/>
</dbReference>
<feature type="binding site" evidence="12">
    <location>
        <position position="211"/>
    </location>
    <ligand>
        <name>Mn(2+)</name>
        <dbReference type="ChEBI" id="CHEBI:29035"/>
    </ligand>
</feature>
<evidence type="ECO:0000256" key="8">
    <source>
        <dbReference type="ARBA" id="ARBA00023239"/>
    </source>
</evidence>
<dbReference type="SUPFAM" id="SSF143968">
    <property type="entry name" value="UbiD C-terminal domain-like"/>
    <property type="match status" value="1"/>
</dbReference>
<sequence>MSSKVFVRELHNTVKRTNSQQLKPGLRFRDFISQLQKDGDLIEINKEVDPHLEIGAITRKVYEERLPAPLFNNVKGQQKNLFRILGAPGGLRQNKATDHARIAHHLNLPSNTHVKDIINFLLDAKNKTPIPPHQVTKDQAPIKENLIQGDEIDLTKIPVPFLHHGDGGKYIQTYGMFILETPDKSWTNWSIARGMVKSKNEISGLVINPQHIRVVAEEWAKIGKGDQIPFTLCFGVPPAAILVSSMPIPEGISEQDYIGAILGESLPVIKAETNDILVPATSEIVLEGTLNLNDLSPEGPFGEMHGYVFKGHSHPGPTYKINSISYRNNSIMPISNPGLATDETHTLIGTLVAAEAKQIAIENDLPIIDVFSPYESQALWLVMKIDLKKLQSLNTTPEEFSNKIGEIFFNTKVAFIMHEIILVGDDIDIFDFKQVIWAYTTRHTPGDDQYYFPNVKSFALAPFVSQSERIKTLKGGKFVTNCIFPKQYKQDIDFTTCNFDGYDEEIKNKVLTNWESYGYEKLE</sequence>
<feature type="domain" description="3-octaprenyl-4-hydroxybenzoate carboxy-lyase-like C-terminal" evidence="15">
    <location>
        <begin position="345"/>
        <end position="482"/>
    </location>
</feature>
<keyword evidence="17" id="KW-1185">Reference proteome</keyword>
<dbReference type="InterPro" id="IPR048304">
    <property type="entry name" value="UbiD_Rift_dom"/>
</dbReference>
<dbReference type="Pfam" id="PF20695">
    <property type="entry name" value="UbiD_N"/>
    <property type="match status" value="1"/>
</dbReference>
<dbReference type="Gene3D" id="3.40.1670.10">
    <property type="entry name" value="UbiD C-terminal domain-like"/>
    <property type="match status" value="1"/>
</dbReference>
<evidence type="ECO:0000256" key="11">
    <source>
        <dbReference type="ARBA" id="ARBA00072003"/>
    </source>
</evidence>
<comment type="subunit">
    <text evidence="12">Homodimer. May form higher order oligomers.</text>
</comment>
<evidence type="ECO:0000313" key="17">
    <source>
        <dbReference type="Proteomes" id="UP000009328"/>
    </source>
</evidence>
<evidence type="ECO:0000256" key="2">
    <source>
        <dbReference type="ARBA" id="ARBA00022490"/>
    </source>
</evidence>
<keyword evidence="6 12" id="KW-0210">Decarboxylase</keyword>
<comment type="cofactor">
    <cofactor evidence="12">
        <name>prenylated FMN</name>
        <dbReference type="ChEBI" id="CHEBI:87746"/>
    </cofactor>
    <text evidence="12">Binds 1 prenylated FMN per subunit.</text>
</comment>
<dbReference type="AlphaFoldDB" id="K0KNG7"/>
<dbReference type="EMBL" id="CAIF01000271">
    <property type="protein sequence ID" value="CCH46770.1"/>
    <property type="molecule type" value="Genomic_DNA"/>
</dbReference>
<evidence type="ECO:0000256" key="5">
    <source>
        <dbReference type="ARBA" id="ARBA00022723"/>
    </source>
</evidence>
<dbReference type="Proteomes" id="UP000009328">
    <property type="component" value="Unassembled WGS sequence"/>
</dbReference>
<evidence type="ECO:0000256" key="3">
    <source>
        <dbReference type="ARBA" id="ARBA00022630"/>
    </source>
</evidence>
<comment type="function">
    <text evidence="12">Catalyzes the reversible decarboxylation of aromatic carboxylic acids like ferulic acid, p-coumaric acid or cinnamic acid, producing the corresponding vinyl derivatives 4-vinylphenol, 4-vinylguaiacol, and styrene, respectively, which play the role of aroma metabolites.</text>
</comment>
<dbReference type="Pfam" id="PF20696">
    <property type="entry name" value="UbiD_C"/>
    <property type="match status" value="1"/>
</dbReference>
<keyword evidence="7 12" id="KW-0464">Manganese</keyword>
<dbReference type="FunFam" id="3.40.1670.10:FF:000004">
    <property type="entry name" value="Ferulic acid decarboxylase 1"/>
    <property type="match status" value="1"/>
</dbReference>
<evidence type="ECO:0000256" key="1">
    <source>
        <dbReference type="ARBA" id="ARBA00001936"/>
    </source>
</evidence>
<dbReference type="GO" id="GO:0046872">
    <property type="term" value="F:metal ion binding"/>
    <property type="evidence" value="ECO:0007669"/>
    <property type="project" value="UniProtKB-KW"/>
</dbReference>
<name>K0KNG7_WICCF</name>
<dbReference type="eggNOG" id="ENOG502QR5I">
    <property type="taxonomic scope" value="Eukaryota"/>
</dbReference>
<evidence type="ECO:0000256" key="9">
    <source>
        <dbReference type="ARBA" id="ARBA00051594"/>
    </source>
</evidence>
<dbReference type="InterPro" id="IPR032903">
    <property type="entry name" value="FDC-like"/>
</dbReference>